<name>A0A3L7IW29_9MICO</name>
<evidence type="ECO:0000256" key="1">
    <source>
        <dbReference type="SAM" id="Phobius"/>
    </source>
</evidence>
<keyword evidence="1" id="KW-0472">Membrane</keyword>
<gene>
    <name evidence="2" type="ORF">D9V28_12805</name>
</gene>
<dbReference type="Proteomes" id="UP000282460">
    <property type="component" value="Unassembled WGS sequence"/>
</dbReference>
<accession>A0A3L7IW29</accession>
<dbReference type="AlphaFoldDB" id="A0A3L7IW29"/>
<sequence length="130" mass="13630">MPTANETADLIPRQRGTSWIAVVLVALVALTLGLVGVIMFGLSGIVIIDGALVEGQSYDPGEASISFAMAAVLGLLCVGALVFIYRYCLAPAMPKRRRVWMTVGIGVLVASLLGVEFVVLLQGRPSSISV</sequence>
<feature type="transmembrane region" description="Helical" evidence="1">
    <location>
        <begin position="99"/>
        <end position="121"/>
    </location>
</feature>
<keyword evidence="1" id="KW-0812">Transmembrane</keyword>
<protein>
    <submittedName>
        <fullName evidence="2">Uncharacterized protein</fullName>
    </submittedName>
</protein>
<feature type="transmembrane region" description="Helical" evidence="1">
    <location>
        <begin position="67"/>
        <end position="87"/>
    </location>
</feature>
<keyword evidence="3" id="KW-1185">Reference proteome</keyword>
<evidence type="ECO:0000313" key="2">
    <source>
        <dbReference type="EMBL" id="RLQ81252.1"/>
    </source>
</evidence>
<dbReference type="EMBL" id="RCWJ01000004">
    <property type="protein sequence ID" value="RLQ81252.1"/>
    <property type="molecule type" value="Genomic_DNA"/>
</dbReference>
<organism evidence="2 3">
    <name type="scientific">Mycetocola zhadangensis</name>
    <dbReference type="NCBI Taxonomy" id="1164595"/>
    <lineage>
        <taxon>Bacteria</taxon>
        <taxon>Bacillati</taxon>
        <taxon>Actinomycetota</taxon>
        <taxon>Actinomycetes</taxon>
        <taxon>Micrococcales</taxon>
        <taxon>Microbacteriaceae</taxon>
        <taxon>Mycetocola</taxon>
    </lineage>
</organism>
<proteinExistence type="predicted"/>
<keyword evidence="1" id="KW-1133">Transmembrane helix</keyword>
<dbReference type="RefSeq" id="WP_121660164.1">
    <property type="nucleotide sequence ID" value="NZ_BMEK01000003.1"/>
</dbReference>
<evidence type="ECO:0000313" key="3">
    <source>
        <dbReference type="Proteomes" id="UP000282460"/>
    </source>
</evidence>
<feature type="transmembrane region" description="Helical" evidence="1">
    <location>
        <begin position="20"/>
        <end position="47"/>
    </location>
</feature>
<comment type="caution">
    <text evidence="2">The sequence shown here is derived from an EMBL/GenBank/DDBJ whole genome shotgun (WGS) entry which is preliminary data.</text>
</comment>
<reference evidence="2 3" key="1">
    <citation type="submission" date="2018-10" db="EMBL/GenBank/DDBJ databases">
        <authorList>
            <person name="Li J."/>
        </authorList>
    </citation>
    <scope>NUCLEOTIDE SEQUENCE [LARGE SCALE GENOMIC DNA]</scope>
    <source>
        <strain evidence="2 3">ZD1-4</strain>
    </source>
</reference>